<dbReference type="InterPro" id="IPR048889">
    <property type="entry name" value="NSUN5_RCM1_N"/>
</dbReference>
<keyword evidence="9" id="KW-1185">Reference proteome</keyword>
<keyword evidence="1 5" id="KW-0489">Methyltransferase</keyword>
<comment type="caution">
    <text evidence="8">The sequence shown here is derived from an EMBL/GenBank/DDBJ whole genome shotgun (WGS) entry which is preliminary data.</text>
</comment>
<dbReference type="PRINTS" id="PR02008">
    <property type="entry name" value="RCMTFAMILY"/>
</dbReference>
<dbReference type="InterPro" id="IPR001678">
    <property type="entry name" value="MeTrfase_RsmB-F_NOP2_dom"/>
</dbReference>
<dbReference type="PANTHER" id="PTHR22807">
    <property type="entry name" value="NOP2 YEAST -RELATED NOL1/NOP2/FMU SUN DOMAIN-CONTAINING"/>
    <property type="match status" value="1"/>
</dbReference>
<dbReference type="EMBL" id="WWBZ02000051">
    <property type="protein sequence ID" value="KAF4304458.1"/>
    <property type="molecule type" value="Genomic_DNA"/>
</dbReference>
<organism evidence="8 9">
    <name type="scientific">Botryosphaeria dothidea</name>
    <dbReference type="NCBI Taxonomy" id="55169"/>
    <lineage>
        <taxon>Eukaryota</taxon>
        <taxon>Fungi</taxon>
        <taxon>Dikarya</taxon>
        <taxon>Ascomycota</taxon>
        <taxon>Pezizomycotina</taxon>
        <taxon>Dothideomycetes</taxon>
        <taxon>Dothideomycetes incertae sedis</taxon>
        <taxon>Botryosphaeriales</taxon>
        <taxon>Botryosphaeriaceae</taxon>
        <taxon>Botryosphaeria</taxon>
    </lineage>
</organism>
<dbReference type="AlphaFoldDB" id="A0A8H4ISM4"/>
<feature type="active site" description="Nucleophile" evidence="5">
    <location>
        <position position="442"/>
    </location>
</feature>
<gene>
    <name evidence="8" type="ORF">GTA08_BOTSDO08099</name>
</gene>
<comment type="similarity">
    <text evidence="5">Belongs to the class I-like SAM-binding methyltransferase superfamily. RsmB/NOP family.</text>
</comment>
<evidence type="ECO:0000256" key="5">
    <source>
        <dbReference type="PROSITE-ProRule" id="PRU01023"/>
    </source>
</evidence>
<dbReference type="Pfam" id="PF21148">
    <property type="entry name" value="NSUN5_fdxn-like"/>
    <property type="match status" value="1"/>
</dbReference>
<dbReference type="Gene3D" id="3.30.70.1170">
    <property type="entry name" value="Sun protein, domain 3"/>
    <property type="match status" value="1"/>
</dbReference>
<evidence type="ECO:0000256" key="1">
    <source>
        <dbReference type="ARBA" id="ARBA00022603"/>
    </source>
</evidence>
<proteinExistence type="inferred from homology"/>
<evidence type="ECO:0000256" key="3">
    <source>
        <dbReference type="ARBA" id="ARBA00022691"/>
    </source>
</evidence>
<evidence type="ECO:0000256" key="6">
    <source>
        <dbReference type="SAM" id="MobiDB-lite"/>
    </source>
</evidence>
<evidence type="ECO:0000256" key="2">
    <source>
        <dbReference type="ARBA" id="ARBA00022679"/>
    </source>
</evidence>
<dbReference type="InterPro" id="IPR029063">
    <property type="entry name" value="SAM-dependent_MTases_sf"/>
</dbReference>
<dbReference type="InterPro" id="IPR049561">
    <property type="entry name" value="NSUN5_7_fdxn-like"/>
</dbReference>
<feature type="region of interest" description="Disordered" evidence="6">
    <location>
        <begin position="535"/>
        <end position="559"/>
    </location>
</feature>
<evidence type="ECO:0000313" key="9">
    <source>
        <dbReference type="Proteomes" id="UP000572817"/>
    </source>
</evidence>
<feature type="binding site" evidence="5">
    <location>
        <begin position="247"/>
        <end position="253"/>
    </location>
    <ligand>
        <name>S-adenosyl-L-methionine</name>
        <dbReference type="ChEBI" id="CHEBI:59789"/>
    </ligand>
</feature>
<feature type="binding site" evidence="5">
    <location>
        <position position="309"/>
    </location>
    <ligand>
        <name>S-adenosyl-L-methionine</name>
        <dbReference type="ChEBI" id="CHEBI:59789"/>
    </ligand>
</feature>
<dbReference type="GO" id="GO:0008173">
    <property type="term" value="F:RNA methyltransferase activity"/>
    <property type="evidence" value="ECO:0007669"/>
    <property type="project" value="InterPro"/>
</dbReference>
<evidence type="ECO:0000259" key="7">
    <source>
        <dbReference type="PROSITE" id="PS51686"/>
    </source>
</evidence>
<dbReference type="GO" id="GO:0005730">
    <property type="term" value="C:nucleolus"/>
    <property type="evidence" value="ECO:0007669"/>
    <property type="project" value="TreeGrafter"/>
</dbReference>
<dbReference type="InterPro" id="IPR049560">
    <property type="entry name" value="MeTrfase_RsmB-F_NOP2_cat"/>
</dbReference>
<evidence type="ECO:0000313" key="8">
    <source>
        <dbReference type="EMBL" id="KAF4304458.1"/>
    </source>
</evidence>
<name>A0A8H4ISM4_9PEZI</name>
<dbReference type="Gene3D" id="3.40.50.150">
    <property type="entry name" value="Vaccinia Virus protein VP39"/>
    <property type="match status" value="1"/>
</dbReference>
<dbReference type="Pfam" id="PF21153">
    <property type="entry name" value="NSUN5_N"/>
    <property type="match status" value="1"/>
</dbReference>
<keyword evidence="4 5" id="KW-0694">RNA-binding</keyword>
<dbReference type="PROSITE" id="PS51686">
    <property type="entry name" value="SAM_MT_RSMB_NOP"/>
    <property type="match status" value="1"/>
</dbReference>
<evidence type="ECO:0000256" key="4">
    <source>
        <dbReference type="ARBA" id="ARBA00022884"/>
    </source>
</evidence>
<dbReference type="Pfam" id="PF01189">
    <property type="entry name" value="Methyltr_RsmB-F"/>
    <property type="match status" value="1"/>
</dbReference>
<dbReference type="InterPro" id="IPR023267">
    <property type="entry name" value="RCMT"/>
</dbReference>
<dbReference type="PANTHER" id="PTHR22807:SF4">
    <property type="entry name" value="28S RRNA (CYTOSINE-C(5))-METHYLTRANSFERASE"/>
    <property type="match status" value="1"/>
</dbReference>
<sequence>MSLYYEAASILQNQENIGGSLTSRIYGKKSLKSKPTAIYALVSESTKWSAVLKDVVENSGILKLEKKLTPILAVLLTHDLLISKGGVAAPANHPLKLSITRHRARLSAEFAKIRVKRGFSSLDAFRQHINAEAESGNANGDSSDPNEHPRWVRVNAVRTSLETQLNTTFKDYEQKEELSDVMSAPASSMVLHVDDHIPNLLALPPRADLSKVKAYQTGELIIQDKASCFPAYLLNIQPDDGDAIDGCAAPGNKTTHLAAIVAQNKSSSNSKRKQRIIACERDKRRSGILEKMVNLAGAGKIVTVKQRQDFLNLDPTSAELENVSAILLDPSCSGSGIVSRDDDVKLVLPSAPSQSQQTTGDQRGKKRKRKGTAVNQAAATTTATPTENVGEDGVSLAEETPVAPTGADSLNARLASLSSFQLKLLCRAMTFPSARKITYSTCSIHAQENEHVVLRALASDVARRQGWKVLMREEQVDGMRRWNVRGEKGACDGVESVKGLNVDREMIREACVRCEKGTAEGTMGFFVAAFVREGDDEEGDVEAEENEEGDEWNGFSDDD</sequence>
<reference evidence="8" key="1">
    <citation type="submission" date="2020-04" db="EMBL/GenBank/DDBJ databases">
        <title>Genome Assembly and Annotation of Botryosphaeria dothidea sdau 11-99, a Latent Pathogen of Apple Fruit Ring Rot in China.</title>
        <authorList>
            <person name="Yu C."/>
            <person name="Diao Y."/>
            <person name="Lu Q."/>
            <person name="Zhao J."/>
            <person name="Cui S."/>
            <person name="Peng C."/>
            <person name="He B."/>
            <person name="Liu H."/>
        </authorList>
    </citation>
    <scope>NUCLEOTIDE SEQUENCE [LARGE SCALE GENOMIC DNA]</scope>
    <source>
        <strain evidence="8">Sdau11-99</strain>
    </source>
</reference>
<protein>
    <submittedName>
        <fullName evidence="8">Methyltransferase</fullName>
    </submittedName>
</protein>
<dbReference type="GO" id="GO:0003723">
    <property type="term" value="F:RNA binding"/>
    <property type="evidence" value="ECO:0007669"/>
    <property type="project" value="UniProtKB-UniRule"/>
</dbReference>
<feature type="binding site" evidence="5">
    <location>
        <position position="329"/>
    </location>
    <ligand>
        <name>S-adenosyl-L-methionine</name>
        <dbReference type="ChEBI" id="CHEBI:59789"/>
    </ligand>
</feature>
<feature type="domain" description="SAM-dependent MTase RsmB/NOP-type" evidence="7">
    <location>
        <begin position="140"/>
        <end position="533"/>
    </location>
</feature>
<dbReference type="OrthoDB" id="435282at2759"/>
<feature type="binding site" evidence="5">
    <location>
        <position position="280"/>
    </location>
    <ligand>
        <name>S-adenosyl-L-methionine</name>
        <dbReference type="ChEBI" id="CHEBI:59789"/>
    </ligand>
</feature>
<dbReference type="SUPFAM" id="SSF53335">
    <property type="entry name" value="S-adenosyl-L-methionine-dependent methyltransferases"/>
    <property type="match status" value="1"/>
</dbReference>
<dbReference type="GO" id="GO:0070475">
    <property type="term" value="P:rRNA base methylation"/>
    <property type="evidence" value="ECO:0007669"/>
    <property type="project" value="TreeGrafter"/>
</dbReference>
<feature type="region of interest" description="Disordered" evidence="6">
    <location>
        <begin position="348"/>
        <end position="402"/>
    </location>
</feature>
<feature type="compositionally biased region" description="Polar residues" evidence="6">
    <location>
        <begin position="351"/>
        <end position="361"/>
    </location>
</feature>
<dbReference type="Proteomes" id="UP000572817">
    <property type="component" value="Unassembled WGS sequence"/>
</dbReference>
<keyword evidence="2 5" id="KW-0808">Transferase</keyword>
<accession>A0A8H4ISM4</accession>
<keyword evidence="3 5" id="KW-0949">S-adenosyl-L-methionine</keyword>